<gene>
    <name evidence="11" type="ORF">AYL44_02140</name>
</gene>
<dbReference type="InterPro" id="IPR003594">
    <property type="entry name" value="HATPase_dom"/>
</dbReference>
<evidence type="ECO:0000256" key="3">
    <source>
        <dbReference type="ARBA" id="ARBA00012438"/>
    </source>
</evidence>
<keyword evidence="9" id="KW-0812">Transmembrane</keyword>
<keyword evidence="4" id="KW-0597">Phosphoprotein</keyword>
<dbReference type="Pfam" id="PF08448">
    <property type="entry name" value="PAS_4"/>
    <property type="match status" value="1"/>
</dbReference>
<evidence type="ECO:0000256" key="9">
    <source>
        <dbReference type="SAM" id="Phobius"/>
    </source>
</evidence>
<dbReference type="Gene3D" id="3.30.565.10">
    <property type="entry name" value="Histidine kinase-like ATPase, C-terminal domain"/>
    <property type="match status" value="1"/>
</dbReference>
<comment type="catalytic activity">
    <reaction evidence="1">
        <text>ATP + protein L-histidine = ADP + protein N-phospho-L-histidine.</text>
        <dbReference type="EC" id="2.7.13.3"/>
    </reaction>
</comment>
<dbReference type="SMART" id="SM00388">
    <property type="entry name" value="HisKA"/>
    <property type="match status" value="1"/>
</dbReference>
<feature type="region of interest" description="Disordered" evidence="8">
    <location>
        <begin position="526"/>
        <end position="551"/>
    </location>
</feature>
<dbReference type="PRINTS" id="PR00344">
    <property type="entry name" value="BCTRLSENSOR"/>
</dbReference>
<evidence type="ECO:0000256" key="8">
    <source>
        <dbReference type="SAM" id="MobiDB-lite"/>
    </source>
</evidence>
<dbReference type="PROSITE" id="PS50109">
    <property type="entry name" value="HIS_KIN"/>
    <property type="match status" value="1"/>
</dbReference>
<dbReference type="EC" id="2.7.13.3" evidence="3"/>
<dbReference type="InterPro" id="IPR013656">
    <property type="entry name" value="PAS_4"/>
</dbReference>
<dbReference type="EMBL" id="LSTV01000001">
    <property type="protein sequence ID" value="OAH51099.1"/>
    <property type="molecule type" value="Genomic_DNA"/>
</dbReference>
<dbReference type="Pfam" id="PF00512">
    <property type="entry name" value="HisKA"/>
    <property type="match status" value="1"/>
</dbReference>
<dbReference type="InterPro" id="IPR036890">
    <property type="entry name" value="HATPase_C_sf"/>
</dbReference>
<dbReference type="InterPro" id="IPR004358">
    <property type="entry name" value="Sig_transdc_His_kin-like_C"/>
</dbReference>
<evidence type="ECO:0000256" key="2">
    <source>
        <dbReference type="ARBA" id="ARBA00004236"/>
    </source>
</evidence>
<sequence length="551" mass="58633">MWKPMVPRDLFLRLQLPFAAGTLFVVVAAGLAVPGLWTSPLLFTGAGAAVAASVAFVPSRRGWLLTPWGIVVPLVDVVSVALVRAELFGYIPTVGVLCLMPFAWIALRYRWQALSLVFLGGILISALPLVLRVEAISTPLMLLNLMTLPILTTGISVGIHLGANSFRRSRQDVQDTAESLASTLAQSRDDELVLRTVLDTVNGAVAFYNADGRLVLANRAAQKLAETVGFRFDDPPYAGPNVCRGDRTTPVPCEQQLVPRALRGEVIHNHLEWCGPEGDQIAILSSSRQVHRPDGALLGTVIAAYDVTDLADAVEAREEFLTTVSHELRTPLTSVVGYTEHVVETLGADAERLGVAQALNAIARNGDVLLERVAQLLTAGNKRMVLAPAPVDVVALVEETVAVVTPFATQAGVTLSVDGEGVVAELDARRIEQAVENVLTNAVKFTPRGGSVTVRVAGDGGRAVISISDTGVGMSAEDKQRVFDRFYRASTARENAVQGIGVGLSIVKSIVDAHGGEITIESEQGRGTTIGLSLPRTRETTPPAEEFALSA</sequence>
<name>A0A177KCG2_9MICO</name>
<dbReference type="Pfam" id="PF02518">
    <property type="entry name" value="HATPase_c"/>
    <property type="match status" value="1"/>
</dbReference>
<dbReference type="PANTHER" id="PTHR43711:SF1">
    <property type="entry name" value="HISTIDINE KINASE 1"/>
    <property type="match status" value="1"/>
</dbReference>
<keyword evidence="7" id="KW-0902">Two-component regulatory system</keyword>
<evidence type="ECO:0000313" key="12">
    <source>
        <dbReference type="Proteomes" id="UP000076998"/>
    </source>
</evidence>
<keyword evidence="5" id="KW-0808">Transferase</keyword>
<feature type="transmembrane region" description="Helical" evidence="9">
    <location>
        <begin position="64"/>
        <end position="83"/>
    </location>
</feature>
<keyword evidence="6" id="KW-0418">Kinase</keyword>
<dbReference type="Proteomes" id="UP000076998">
    <property type="component" value="Unassembled WGS sequence"/>
</dbReference>
<evidence type="ECO:0000259" key="10">
    <source>
        <dbReference type="PROSITE" id="PS50109"/>
    </source>
</evidence>
<dbReference type="SUPFAM" id="SSF55785">
    <property type="entry name" value="PYP-like sensor domain (PAS domain)"/>
    <property type="match status" value="1"/>
</dbReference>
<comment type="caution">
    <text evidence="11">The sequence shown here is derived from an EMBL/GenBank/DDBJ whole genome shotgun (WGS) entry which is preliminary data.</text>
</comment>
<dbReference type="SMART" id="SM00387">
    <property type="entry name" value="HATPase_c"/>
    <property type="match status" value="1"/>
</dbReference>
<organism evidence="11 12">
    <name type="scientific">Microbacterium oleivorans</name>
    <dbReference type="NCBI Taxonomy" id="273677"/>
    <lineage>
        <taxon>Bacteria</taxon>
        <taxon>Bacillati</taxon>
        <taxon>Actinomycetota</taxon>
        <taxon>Actinomycetes</taxon>
        <taxon>Micrococcales</taxon>
        <taxon>Microbacteriaceae</taxon>
        <taxon>Microbacterium</taxon>
    </lineage>
</organism>
<dbReference type="OrthoDB" id="9757990at2"/>
<dbReference type="InterPro" id="IPR036097">
    <property type="entry name" value="HisK_dim/P_sf"/>
</dbReference>
<evidence type="ECO:0000256" key="5">
    <source>
        <dbReference type="ARBA" id="ARBA00022679"/>
    </source>
</evidence>
<dbReference type="PANTHER" id="PTHR43711">
    <property type="entry name" value="TWO-COMPONENT HISTIDINE KINASE"/>
    <property type="match status" value="1"/>
</dbReference>
<proteinExistence type="predicted"/>
<dbReference type="SUPFAM" id="SSF47384">
    <property type="entry name" value="Homodimeric domain of signal transducing histidine kinase"/>
    <property type="match status" value="1"/>
</dbReference>
<keyword evidence="9" id="KW-0472">Membrane</keyword>
<dbReference type="SUPFAM" id="SSF55874">
    <property type="entry name" value="ATPase domain of HSP90 chaperone/DNA topoisomerase II/histidine kinase"/>
    <property type="match status" value="1"/>
</dbReference>
<protein>
    <recommendedName>
        <fullName evidence="3">histidine kinase</fullName>
        <ecNumber evidence="3">2.7.13.3</ecNumber>
    </recommendedName>
</protein>
<dbReference type="Gene3D" id="1.10.287.130">
    <property type="match status" value="1"/>
</dbReference>
<evidence type="ECO:0000256" key="4">
    <source>
        <dbReference type="ARBA" id="ARBA00022553"/>
    </source>
</evidence>
<evidence type="ECO:0000256" key="6">
    <source>
        <dbReference type="ARBA" id="ARBA00022777"/>
    </source>
</evidence>
<keyword evidence="9" id="KW-1133">Transmembrane helix</keyword>
<feature type="transmembrane region" description="Helical" evidence="9">
    <location>
        <begin position="114"/>
        <end position="133"/>
    </location>
</feature>
<dbReference type="Gene3D" id="3.30.450.20">
    <property type="entry name" value="PAS domain"/>
    <property type="match status" value="1"/>
</dbReference>
<dbReference type="InterPro" id="IPR003661">
    <property type="entry name" value="HisK_dim/P_dom"/>
</dbReference>
<feature type="transmembrane region" description="Helical" evidence="9">
    <location>
        <begin position="12"/>
        <end position="33"/>
    </location>
</feature>
<feature type="domain" description="Histidine kinase" evidence="10">
    <location>
        <begin position="323"/>
        <end position="538"/>
    </location>
</feature>
<dbReference type="GO" id="GO:0000155">
    <property type="term" value="F:phosphorelay sensor kinase activity"/>
    <property type="evidence" value="ECO:0007669"/>
    <property type="project" value="InterPro"/>
</dbReference>
<accession>A0A177KCG2</accession>
<dbReference type="FunFam" id="3.30.565.10:FF:000006">
    <property type="entry name" value="Sensor histidine kinase WalK"/>
    <property type="match status" value="1"/>
</dbReference>
<feature type="transmembrane region" description="Helical" evidence="9">
    <location>
        <begin position="139"/>
        <end position="161"/>
    </location>
</feature>
<dbReference type="AlphaFoldDB" id="A0A177KCG2"/>
<reference evidence="11 12" key="1">
    <citation type="submission" date="2016-02" db="EMBL/GenBank/DDBJ databases">
        <authorList>
            <person name="Wen L."/>
            <person name="He K."/>
            <person name="Yang H."/>
        </authorList>
    </citation>
    <scope>NUCLEOTIDE SEQUENCE [LARGE SCALE GENOMIC DNA]</scope>
    <source>
        <strain evidence="11 12">CD11_3</strain>
    </source>
</reference>
<evidence type="ECO:0000256" key="1">
    <source>
        <dbReference type="ARBA" id="ARBA00000085"/>
    </source>
</evidence>
<dbReference type="InterPro" id="IPR035965">
    <property type="entry name" value="PAS-like_dom_sf"/>
</dbReference>
<evidence type="ECO:0000256" key="7">
    <source>
        <dbReference type="ARBA" id="ARBA00023012"/>
    </source>
</evidence>
<dbReference type="CDD" id="cd00082">
    <property type="entry name" value="HisKA"/>
    <property type="match status" value="1"/>
</dbReference>
<dbReference type="InterPro" id="IPR050736">
    <property type="entry name" value="Sensor_HK_Regulatory"/>
</dbReference>
<evidence type="ECO:0000313" key="11">
    <source>
        <dbReference type="EMBL" id="OAH51099.1"/>
    </source>
</evidence>
<comment type="subcellular location">
    <subcellularLocation>
        <location evidence="2">Cell membrane</location>
    </subcellularLocation>
</comment>
<feature type="transmembrane region" description="Helical" evidence="9">
    <location>
        <begin position="89"/>
        <end position="107"/>
    </location>
</feature>
<dbReference type="InterPro" id="IPR005467">
    <property type="entry name" value="His_kinase_dom"/>
</dbReference>
<dbReference type="GO" id="GO:0005886">
    <property type="term" value="C:plasma membrane"/>
    <property type="evidence" value="ECO:0007669"/>
    <property type="project" value="UniProtKB-SubCell"/>
</dbReference>